<dbReference type="EMBL" id="JGYK01000001">
    <property type="protein sequence ID" value="KFI39906.1"/>
    <property type="molecule type" value="Genomic_DNA"/>
</dbReference>
<proteinExistence type="predicted"/>
<dbReference type="AlphaFoldDB" id="A0A086Z056"/>
<protein>
    <submittedName>
        <fullName evidence="1">Uncharacterized protein</fullName>
    </submittedName>
</protein>
<reference evidence="1 2" key="1">
    <citation type="submission" date="2014-03" db="EMBL/GenBank/DDBJ databases">
        <title>Genomics of Bifidobacteria.</title>
        <authorList>
            <person name="Ventura M."/>
            <person name="Milani C."/>
            <person name="Lugli G.A."/>
        </authorList>
    </citation>
    <scope>NUCLEOTIDE SEQUENCE [LARGE SCALE GENOMIC DNA]</scope>
    <source>
        <strain evidence="1 2">DSM 22766</strain>
    </source>
</reference>
<organism evidence="1 2">
    <name type="scientific">Bifidobacterium actinocoloniiforme DSM 22766</name>
    <dbReference type="NCBI Taxonomy" id="1437605"/>
    <lineage>
        <taxon>Bacteria</taxon>
        <taxon>Bacillati</taxon>
        <taxon>Actinomycetota</taxon>
        <taxon>Actinomycetes</taxon>
        <taxon>Bifidobacteriales</taxon>
        <taxon>Bifidobacteriaceae</taxon>
        <taxon>Bifidobacterium</taxon>
    </lineage>
</organism>
<accession>A0A086Z056</accession>
<dbReference type="Proteomes" id="UP000029015">
    <property type="component" value="Unassembled WGS sequence"/>
</dbReference>
<sequence length="55" mass="6533">MFHLMIRQTTRMMQPGRISSRKMLKLLKRSLKYYSRSNTELSKALKKASDKTSRV</sequence>
<keyword evidence="2" id="KW-1185">Reference proteome</keyword>
<evidence type="ECO:0000313" key="1">
    <source>
        <dbReference type="EMBL" id="KFI39906.1"/>
    </source>
</evidence>
<name>A0A086Z056_9BIFI</name>
<gene>
    <name evidence="1" type="ORF">BACT_0607</name>
</gene>
<comment type="caution">
    <text evidence="1">The sequence shown here is derived from an EMBL/GenBank/DDBJ whole genome shotgun (WGS) entry which is preliminary data.</text>
</comment>
<evidence type="ECO:0000313" key="2">
    <source>
        <dbReference type="Proteomes" id="UP000029015"/>
    </source>
</evidence>